<feature type="region of interest" description="Disordered" evidence="1">
    <location>
        <begin position="1"/>
        <end position="34"/>
    </location>
</feature>
<dbReference type="AlphaFoldDB" id="A0A2P2NQ42"/>
<protein>
    <submittedName>
        <fullName evidence="2">Uncharacterized protein</fullName>
    </submittedName>
</protein>
<feature type="compositionally biased region" description="Basic residues" evidence="1">
    <location>
        <begin position="19"/>
        <end position="34"/>
    </location>
</feature>
<evidence type="ECO:0000313" key="2">
    <source>
        <dbReference type="EMBL" id="MBX44544.1"/>
    </source>
</evidence>
<name>A0A2P2NQ42_RHIMU</name>
<sequence length="34" mass="4073">MKGSKKKNVQQLSREPKRGIKRKALQGERRRHSR</sequence>
<reference evidence="2" key="1">
    <citation type="submission" date="2018-02" db="EMBL/GenBank/DDBJ databases">
        <title>Rhizophora mucronata_Transcriptome.</title>
        <authorList>
            <person name="Meera S.P."/>
            <person name="Sreeshan A."/>
            <person name="Augustine A."/>
        </authorList>
    </citation>
    <scope>NUCLEOTIDE SEQUENCE</scope>
    <source>
        <tissue evidence="2">Leaf</tissue>
    </source>
</reference>
<dbReference type="EMBL" id="GGEC01064060">
    <property type="protein sequence ID" value="MBX44544.1"/>
    <property type="molecule type" value="Transcribed_RNA"/>
</dbReference>
<organism evidence="2">
    <name type="scientific">Rhizophora mucronata</name>
    <name type="common">Asiatic mangrove</name>
    <dbReference type="NCBI Taxonomy" id="61149"/>
    <lineage>
        <taxon>Eukaryota</taxon>
        <taxon>Viridiplantae</taxon>
        <taxon>Streptophyta</taxon>
        <taxon>Embryophyta</taxon>
        <taxon>Tracheophyta</taxon>
        <taxon>Spermatophyta</taxon>
        <taxon>Magnoliopsida</taxon>
        <taxon>eudicotyledons</taxon>
        <taxon>Gunneridae</taxon>
        <taxon>Pentapetalae</taxon>
        <taxon>rosids</taxon>
        <taxon>fabids</taxon>
        <taxon>Malpighiales</taxon>
        <taxon>Rhizophoraceae</taxon>
        <taxon>Rhizophora</taxon>
    </lineage>
</organism>
<evidence type="ECO:0000256" key="1">
    <source>
        <dbReference type="SAM" id="MobiDB-lite"/>
    </source>
</evidence>
<accession>A0A2P2NQ42</accession>
<proteinExistence type="predicted"/>